<protein>
    <recommendedName>
        <fullName evidence="1">ArsA HSP20-like domain-containing protein</fullName>
    </recommendedName>
</protein>
<feature type="domain" description="ArsA HSP20-like" evidence="1">
    <location>
        <begin position="43"/>
        <end position="106"/>
    </location>
</feature>
<dbReference type="CDD" id="cd06464">
    <property type="entry name" value="ACD_sHsps-like"/>
    <property type="match status" value="1"/>
</dbReference>
<dbReference type="Pfam" id="PF17886">
    <property type="entry name" value="ArsA_HSP20"/>
    <property type="match status" value="1"/>
</dbReference>
<name>A0A150N640_9BACL</name>
<reference evidence="2 3" key="1">
    <citation type="submission" date="2016-01" db="EMBL/GenBank/DDBJ databases">
        <title>Draft Genome Sequences of Seven Thermophilic Sporeformers Isolated from Foods.</title>
        <authorList>
            <person name="Berendsen E.M."/>
            <person name="Wells-Bennik M.H."/>
            <person name="Krawcyk A.O."/>
            <person name="De Jong A."/>
            <person name="Holsappel S."/>
            <person name="Eijlander R.T."/>
            <person name="Kuipers O.P."/>
        </authorList>
    </citation>
    <scope>NUCLEOTIDE SEQUENCE [LARGE SCALE GENOMIC DNA]</scope>
    <source>
        <strain evidence="2 3">B4110</strain>
    </source>
</reference>
<dbReference type="Gene3D" id="2.60.40.790">
    <property type="match status" value="1"/>
</dbReference>
<dbReference type="RefSeq" id="WP_062677515.1">
    <property type="nucleotide sequence ID" value="NZ_LQYW01000024.1"/>
</dbReference>
<dbReference type="PATRIC" id="fig|153151.4.peg.1158"/>
<dbReference type="AlphaFoldDB" id="A0A150N640"/>
<dbReference type="Proteomes" id="UP000075324">
    <property type="component" value="Unassembled WGS sequence"/>
</dbReference>
<dbReference type="SUPFAM" id="SSF49764">
    <property type="entry name" value="HSP20-like chaperones"/>
    <property type="match status" value="1"/>
</dbReference>
<gene>
    <name evidence="2" type="ORF">B4110_1381</name>
</gene>
<evidence type="ECO:0000313" key="3">
    <source>
        <dbReference type="Proteomes" id="UP000075324"/>
    </source>
</evidence>
<evidence type="ECO:0000259" key="1">
    <source>
        <dbReference type="Pfam" id="PF17886"/>
    </source>
</evidence>
<dbReference type="EMBL" id="LQYW01000024">
    <property type="protein sequence ID" value="KYD32072.1"/>
    <property type="molecule type" value="Genomic_DNA"/>
</dbReference>
<sequence>MHKNQKEEQSELRQWLELLCSDPYASILDETIFHVDVLETTEDYIIEAELSHCQKENIVILCEDHSLTIQIQKNGVTEKQRNILLPFSLLDKNISAHFSPPILEVRISKVALQNHSPQNHITVIDINE</sequence>
<accession>A0A150N640</accession>
<proteinExistence type="predicted"/>
<dbReference type="InterPro" id="IPR040612">
    <property type="entry name" value="ArsA_HSP20-like"/>
</dbReference>
<organism evidence="2 3">
    <name type="scientific">Parageobacillus toebii</name>
    <dbReference type="NCBI Taxonomy" id="153151"/>
    <lineage>
        <taxon>Bacteria</taxon>
        <taxon>Bacillati</taxon>
        <taxon>Bacillota</taxon>
        <taxon>Bacilli</taxon>
        <taxon>Bacillales</taxon>
        <taxon>Anoxybacillaceae</taxon>
        <taxon>Parageobacillus</taxon>
    </lineage>
</organism>
<comment type="caution">
    <text evidence="2">The sequence shown here is derived from an EMBL/GenBank/DDBJ whole genome shotgun (WGS) entry which is preliminary data.</text>
</comment>
<evidence type="ECO:0000313" key="2">
    <source>
        <dbReference type="EMBL" id="KYD32072.1"/>
    </source>
</evidence>
<dbReference type="InterPro" id="IPR008978">
    <property type="entry name" value="HSP20-like_chaperone"/>
</dbReference>